<feature type="region of interest" description="Disordered" evidence="5">
    <location>
        <begin position="351"/>
        <end position="466"/>
    </location>
</feature>
<keyword evidence="6" id="KW-0812">Transmembrane</keyword>
<evidence type="ECO:0000259" key="7">
    <source>
        <dbReference type="PROSITE" id="PS50011"/>
    </source>
</evidence>
<keyword evidence="3 8" id="KW-0418">Kinase</keyword>
<dbReference type="CDD" id="cd14014">
    <property type="entry name" value="STKc_PknB_like"/>
    <property type="match status" value="1"/>
</dbReference>
<dbReference type="InterPro" id="IPR000719">
    <property type="entry name" value="Prot_kinase_dom"/>
</dbReference>
<keyword evidence="6" id="KW-1133">Transmembrane helix</keyword>
<dbReference type="PROSITE" id="PS00109">
    <property type="entry name" value="PROTEIN_KINASE_TYR"/>
    <property type="match status" value="1"/>
</dbReference>
<keyword evidence="2" id="KW-0547">Nucleotide-binding</keyword>
<dbReference type="InterPro" id="IPR013229">
    <property type="entry name" value="PEGA"/>
</dbReference>
<evidence type="ECO:0000256" key="3">
    <source>
        <dbReference type="ARBA" id="ARBA00022777"/>
    </source>
</evidence>
<keyword evidence="1" id="KW-0808">Transferase</keyword>
<feature type="domain" description="Protein kinase" evidence="7">
    <location>
        <begin position="16"/>
        <end position="291"/>
    </location>
</feature>
<name>A0A0F6W4V7_9BACT</name>
<dbReference type="RefSeq" id="WP_053234797.1">
    <property type="nucleotide sequence ID" value="NZ_CP011125.1"/>
</dbReference>
<feature type="compositionally biased region" description="Low complexity" evidence="5">
    <location>
        <begin position="509"/>
        <end position="523"/>
    </location>
</feature>
<feature type="region of interest" description="Disordered" evidence="5">
    <location>
        <begin position="567"/>
        <end position="591"/>
    </location>
</feature>
<evidence type="ECO:0000256" key="2">
    <source>
        <dbReference type="ARBA" id="ARBA00022741"/>
    </source>
</evidence>
<keyword evidence="4" id="KW-0067">ATP-binding</keyword>
<proteinExistence type="predicted"/>
<protein>
    <submittedName>
        <fullName evidence="8">Serine/threonine protein kinase</fullName>
    </submittedName>
</protein>
<dbReference type="InterPro" id="IPR011009">
    <property type="entry name" value="Kinase-like_dom_sf"/>
</dbReference>
<dbReference type="GO" id="GO:0005524">
    <property type="term" value="F:ATP binding"/>
    <property type="evidence" value="ECO:0007669"/>
    <property type="project" value="UniProtKB-KW"/>
</dbReference>
<evidence type="ECO:0000256" key="1">
    <source>
        <dbReference type="ARBA" id="ARBA00022679"/>
    </source>
</evidence>
<dbReference type="PROSITE" id="PS50011">
    <property type="entry name" value="PROTEIN_KINASE_DOM"/>
    <property type="match status" value="1"/>
</dbReference>
<dbReference type="GO" id="GO:0004674">
    <property type="term" value="F:protein serine/threonine kinase activity"/>
    <property type="evidence" value="ECO:0007669"/>
    <property type="project" value="UniProtKB-KW"/>
</dbReference>
<dbReference type="KEGG" id="samy:DB32_004699"/>
<feature type="compositionally biased region" description="Basic and acidic residues" evidence="5">
    <location>
        <begin position="437"/>
        <end position="461"/>
    </location>
</feature>
<gene>
    <name evidence="8" type="ORF">DB32_004699</name>
</gene>
<dbReference type="EMBL" id="CP011125">
    <property type="protein sequence ID" value="AKF07550.1"/>
    <property type="molecule type" value="Genomic_DNA"/>
</dbReference>
<keyword evidence="6" id="KW-0472">Membrane</keyword>
<evidence type="ECO:0000256" key="5">
    <source>
        <dbReference type="SAM" id="MobiDB-lite"/>
    </source>
</evidence>
<evidence type="ECO:0000256" key="6">
    <source>
        <dbReference type="SAM" id="Phobius"/>
    </source>
</evidence>
<feature type="compositionally biased region" description="Pro residues" evidence="5">
    <location>
        <begin position="524"/>
        <end position="546"/>
    </location>
</feature>
<dbReference type="PANTHER" id="PTHR43289">
    <property type="entry name" value="MITOGEN-ACTIVATED PROTEIN KINASE KINASE KINASE 20-RELATED"/>
    <property type="match status" value="1"/>
</dbReference>
<dbReference type="Gene3D" id="3.30.200.20">
    <property type="entry name" value="Phosphorylase Kinase, domain 1"/>
    <property type="match status" value="1"/>
</dbReference>
<keyword evidence="9" id="KW-1185">Reference proteome</keyword>
<dbReference type="Pfam" id="PF00069">
    <property type="entry name" value="Pkinase"/>
    <property type="match status" value="1"/>
</dbReference>
<evidence type="ECO:0000313" key="8">
    <source>
        <dbReference type="EMBL" id="AKF07550.1"/>
    </source>
</evidence>
<feature type="transmembrane region" description="Helical" evidence="6">
    <location>
        <begin position="598"/>
        <end position="622"/>
    </location>
</feature>
<dbReference type="InterPro" id="IPR008266">
    <property type="entry name" value="Tyr_kinase_AS"/>
</dbReference>
<dbReference type="STRING" id="927083.DB32_004699"/>
<dbReference type="Pfam" id="PF08308">
    <property type="entry name" value="PEGA"/>
    <property type="match status" value="2"/>
</dbReference>
<dbReference type="AlphaFoldDB" id="A0A0F6W4V7"/>
<accession>A0A0F6W4V7</accession>
<reference evidence="8 9" key="1">
    <citation type="submission" date="2015-03" db="EMBL/GenBank/DDBJ databases">
        <title>Genome assembly of Sandaracinus amylolyticus DSM 53668.</title>
        <authorList>
            <person name="Sharma G."/>
            <person name="Subramanian S."/>
        </authorList>
    </citation>
    <scope>NUCLEOTIDE SEQUENCE [LARGE SCALE GENOMIC DNA]</scope>
    <source>
        <strain evidence="8 9">DSM 53668</strain>
    </source>
</reference>
<dbReference type="PANTHER" id="PTHR43289:SF6">
    <property type="entry name" value="SERINE_THREONINE-PROTEIN KINASE NEKL-3"/>
    <property type="match status" value="1"/>
</dbReference>
<sequence>MAIDEELDLPRPFGPYTLTRRLAVGGMAEVYVAKTKGLGGFEKVVAIKVIHPRYSEDEHFVQMLVEEAKISVLLTHVNIAQTFDLGCIDDTYYIVMELIEGADAYRVMRRTTEMKRAMPIDLCAHIAAEMCNGLDYAHRKRDAEGASLGIVHRDISPQNVLISYAGEVKIVDFGIAKAALRSGQTEAGVIKGKYYYMSPEQAWGDPMDHRSDIFSTGVVLYELLTGRMLYQEDNVPLLLDKVRKVEVAPPETRRPSIPKALSAIVMKALSKEPQDRYQSAQEMAQALTQFLYQTSPTFTAARLAELMGTLFPNEVQRHSAIMKLPSVEEPIGRDSLAPAAQSKSVLFELGAEEDEDATRNDVLPFRKAQRVTKPATSPAEEATGRPTLRPPRRNVEGEPTRAASPRAANGGSDQVTAPVVGPSGAWVSPVSTTSPRRAPDEPTDDTHSAPEWDDPTRLKDEEWSEQDATLVDAGDLAAALLAAAPKIEGAQQAQSERGRVNVQWAGKVPQHAAPPQAASAQRAAPPPSVWVEPPPPPRAAPVAPAPRAPWEPPSVIAPPTALVFTAPTPGVDPFASPPPSPPGATGGFEPADSRRRSAMLAIAAVAVVVLGVLAIAAVLGAAPPPAIEVISSPTGASVAIDGRPVDGVTPIVITDGIESGRSYRVDVVMAGYQPWTAQLSPTEGALRQFVVLAPLPATLRVETEPPGAEVMVNGVVRGAAPIEVTGLQVGQEVEVRAAIAGRAPVIRRVRLAEGTTSERILVTP</sequence>
<dbReference type="Proteomes" id="UP000034883">
    <property type="component" value="Chromosome"/>
</dbReference>
<evidence type="ECO:0000256" key="4">
    <source>
        <dbReference type="ARBA" id="ARBA00022840"/>
    </source>
</evidence>
<feature type="region of interest" description="Disordered" evidence="5">
    <location>
        <begin position="507"/>
        <end position="546"/>
    </location>
</feature>
<keyword evidence="8" id="KW-0723">Serine/threonine-protein kinase</keyword>
<organism evidence="8 9">
    <name type="scientific">Sandaracinus amylolyticus</name>
    <dbReference type="NCBI Taxonomy" id="927083"/>
    <lineage>
        <taxon>Bacteria</taxon>
        <taxon>Pseudomonadati</taxon>
        <taxon>Myxococcota</taxon>
        <taxon>Polyangia</taxon>
        <taxon>Polyangiales</taxon>
        <taxon>Sandaracinaceae</taxon>
        <taxon>Sandaracinus</taxon>
    </lineage>
</organism>
<evidence type="ECO:0000313" key="9">
    <source>
        <dbReference type="Proteomes" id="UP000034883"/>
    </source>
</evidence>
<dbReference type="Gene3D" id="1.10.510.10">
    <property type="entry name" value="Transferase(Phosphotransferase) domain 1"/>
    <property type="match status" value="1"/>
</dbReference>
<dbReference type="SUPFAM" id="SSF56112">
    <property type="entry name" value="Protein kinase-like (PK-like)"/>
    <property type="match status" value="1"/>
</dbReference>